<evidence type="ECO:0000313" key="1">
    <source>
        <dbReference type="EMBL" id="GED25098.1"/>
    </source>
</evidence>
<organism evidence="1 2">
    <name type="scientific">Brevibacillus agri</name>
    <dbReference type="NCBI Taxonomy" id="51101"/>
    <lineage>
        <taxon>Bacteria</taxon>
        <taxon>Bacillati</taxon>
        <taxon>Bacillota</taxon>
        <taxon>Bacilli</taxon>
        <taxon>Bacillales</taxon>
        <taxon>Paenibacillaceae</taxon>
        <taxon>Brevibacillus</taxon>
    </lineage>
</organism>
<dbReference type="EMBL" id="BJOD01000010">
    <property type="protein sequence ID" value="GED25098.1"/>
    <property type="molecule type" value="Genomic_DNA"/>
</dbReference>
<reference evidence="1 2" key="1">
    <citation type="submission" date="2019-06" db="EMBL/GenBank/DDBJ databases">
        <title>Whole genome shotgun sequence of Brevibacillus agri NBRC 15538.</title>
        <authorList>
            <person name="Hosoyama A."/>
            <person name="Uohara A."/>
            <person name="Ohji S."/>
            <person name="Ichikawa N."/>
        </authorList>
    </citation>
    <scope>NUCLEOTIDE SEQUENCE [LARGE SCALE GENOMIC DNA]</scope>
    <source>
        <strain evidence="1 2">NBRC 15538</strain>
    </source>
</reference>
<protein>
    <submittedName>
        <fullName evidence="1">Uncharacterized protein</fullName>
    </submittedName>
</protein>
<sequence length="61" mass="7165">MDNLIIESGEGIGLIKFGMSKDEVEKCIQSYTEKYQKEYHIQDYFKGSSCWNMILKVRLIL</sequence>
<comment type="caution">
    <text evidence="1">The sequence shown here is derived from an EMBL/GenBank/DDBJ whole genome shotgun (WGS) entry which is preliminary data.</text>
</comment>
<proteinExistence type="predicted"/>
<keyword evidence="2" id="KW-1185">Reference proteome</keyword>
<evidence type="ECO:0000313" key="2">
    <source>
        <dbReference type="Proteomes" id="UP000317180"/>
    </source>
</evidence>
<accession>A0ABQ0SML2</accession>
<dbReference type="Proteomes" id="UP000317180">
    <property type="component" value="Unassembled WGS sequence"/>
</dbReference>
<name>A0ABQ0SML2_9BACL</name>
<gene>
    <name evidence="1" type="ORF">BAG01nite_12000</name>
</gene>